<name>A0AAE3N017_9HYPH</name>
<dbReference type="RefSeq" id="WP_306411214.1">
    <property type="nucleotide sequence ID" value="NZ_JANFPI010000003.1"/>
</dbReference>
<dbReference type="Pfam" id="PF00903">
    <property type="entry name" value="Glyoxalase"/>
    <property type="match status" value="1"/>
</dbReference>
<sequence>MSDLKRPEIEQAVTWLYTEDFDKLVPFYRDVLELELVLEQPRTRVFRTAPGAFLGVCCMAERPLGTKGVMYTFLCADVMAMYEYLLAKGVEFEHPPRPLGDGTLIATFFRDPQGYHLQIQEFRDPRWVYPPRDKG</sequence>
<evidence type="ECO:0000259" key="1">
    <source>
        <dbReference type="PROSITE" id="PS51819"/>
    </source>
</evidence>
<dbReference type="Proteomes" id="UP001208771">
    <property type="component" value="Unassembled WGS sequence"/>
</dbReference>
<reference evidence="2" key="1">
    <citation type="submission" date="2022-07" db="EMBL/GenBank/DDBJ databases">
        <title>Ectorhizobium quercum gen.nov., sp. nov.</title>
        <authorList>
            <person name="Ma T."/>
            <person name="Li Y."/>
        </authorList>
    </citation>
    <scope>NUCLEOTIDE SEQUENCE</scope>
    <source>
        <strain evidence="2">BDR2-2</strain>
    </source>
</reference>
<dbReference type="EMBL" id="JANFPI010000003">
    <property type="protein sequence ID" value="MCX8997426.1"/>
    <property type="molecule type" value="Genomic_DNA"/>
</dbReference>
<protein>
    <submittedName>
        <fullName evidence="2">VOC family protein</fullName>
    </submittedName>
</protein>
<dbReference type="InterPro" id="IPR037523">
    <property type="entry name" value="VOC_core"/>
</dbReference>
<dbReference type="InterPro" id="IPR029068">
    <property type="entry name" value="Glyas_Bleomycin-R_OHBP_Dase"/>
</dbReference>
<dbReference type="SUPFAM" id="SSF54593">
    <property type="entry name" value="Glyoxalase/Bleomycin resistance protein/Dihydroxybiphenyl dioxygenase"/>
    <property type="match status" value="1"/>
</dbReference>
<proteinExistence type="predicted"/>
<gene>
    <name evidence="2" type="ORF">NOF55_09930</name>
</gene>
<evidence type="ECO:0000313" key="2">
    <source>
        <dbReference type="EMBL" id="MCX8997426.1"/>
    </source>
</evidence>
<organism evidence="2 3">
    <name type="scientific">Ectorhizobium quercum</name>
    <dbReference type="NCBI Taxonomy" id="2965071"/>
    <lineage>
        <taxon>Bacteria</taxon>
        <taxon>Pseudomonadati</taxon>
        <taxon>Pseudomonadota</taxon>
        <taxon>Alphaproteobacteria</taxon>
        <taxon>Hyphomicrobiales</taxon>
        <taxon>Rhizobiaceae</taxon>
        <taxon>Ectorhizobium</taxon>
    </lineage>
</organism>
<evidence type="ECO:0000313" key="3">
    <source>
        <dbReference type="Proteomes" id="UP001208771"/>
    </source>
</evidence>
<accession>A0AAE3N017</accession>
<keyword evidence="3" id="KW-1185">Reference proteome</keyword>
<comment type="caution">
    <text evidence="2">The sequence shown here is derived from an EMBL/GenBank/DDBJ whole genome shotgun (WGS) entry which is preliminary data.</text>
</comment>
<dbReference type="PROSITE" id="PS51819">
    <property type="entry name" value="VOC"/>
    <property type="match status" value="1"/>
</dbReference>
<feature type="domain" description="VOC" evidence="1">
    <location>
        <begin position="8"/>
        <end position="122"/>
    </location>
</feature>
<dbReference type="InterPro" id="IPR004360">
    <property type="entry name" value="Glyas_Fos-R_dOase_dom"/>
</dbReference>
<dbReference type="AlphaFoldDB" id="A0AAE3N017"/>
<dbReference type="Gene3D" id="3.10.180.10">
    <property type="entry name" value="2,3-Dihydroxybiphenyl 1,2-Dioxygenase, domain 1"/>
    <property type="match status" value="1"/>
</dbReference>